<gene>
    <name evidence="6" type="ORF">JMM60_18210</name>
</gene>
<feature type="DNA-binding region" description="H-T-H motif" evidence="4">
    <location>
        <begin position="33"/>
        <end position="52"/>
    </location>
</feature>
<evidence type="ECO:0000313" key="6">
    <source>
        <dbReference type="EMBL" id="MBL3610695.1"/>
    </source>
</evidence>
<keyword evidence="3" id="KW-0804">Transcription</keyword>
<dbReference type="InterPro" id="IPR023772">
    <property type="entry name" value="DNA-bd_HTH_TetR-type_CS"/>
</dbReference>
<dbReference type="PRINTS" id="PR00455">
    <property type="entry name" value="HTHTETR"/>
</dbReference>
<dbReference type="RefSeq" id="WP_237399116.1">
    <property type="nucleotide sequence ID" value="NZ_JAESJJ010000032.1"/>
</dbReference>
<name>A0ABS1RX68_RHOSU</name>
<organism evidence="6 7">
    <name type="scientific">Rhodovulum sulfidophilum</name>
    <name type="common">Rhodobacter sulfidophilus</name>
    <dbReference type="NCBI Taxonomy" id="35806"/>
    <lineage>
        <taxon>Bacteria</taxon>
        <taxon>Pseudomonadati</taxon>
        <taxon>Pseudomonadota</taxon>
        <taxon>Alphaproteobacteria</taxon>
        <taxon>Rhodobacterales</taxon>
        <taxon>Paracoccaceae</taxon>
        <taxon>Rhodovulum</taxon>
    </lineage>
</organism>
<evidence type="ECO:0000256" key="2">
    <source>
        <dbReference type="ARBA" id="ARBA00023125"/>
    </source>
</evidence>
<evidence type="ECO:0000313" key="7">
    <source>
        <dbReference type="Proteomes" id="UP000604473"/>
    </source>
</evidence>
<dbReference type="Proteomes" id="UP000604473">
    <property type="component" value="Unassembled WGS sequence"/>
</dbReference>
<reference evidence="6 7" key="1">
    <citation type="submission" date="2021-01" db="EMBL/GenBank/DDBJ databases">
        <title>Draft genomes of Rhodovulum sulfidophilum.</title>
        <authorList>
            <person name="Guzman M.S."/>
        </authorList>
    </citation>
    <scope>NUCLEOTIDE SEQUENCE [LARGE SCALE GENOMIC DNA]</scope>
    <source>
        <strain evidence="6 7">AB35</strain>
    </source>
</reference>
<dbReference type="PANTHER" id="PTHR30055:SF234">
    <property type="entry name" value="HTH-TYPE TRANSCRIPTIONAL REGULATOR BETI"/>
    <property type="match status" value="1"/>
</dbReference>
<dbReference type="InterPro" id="IPR001647">
    <property type="entry name" value="HTH_TetR"/>
</dbReference>
<sequence>MTRDAKKQNRERRHEIMDLATDLFLENGFAATSMSRVAEAAGITKASLYHHFPGKEDLFAACVAHGYAAAIERLRGIATDQTQPHTERMARVISSSYDTIIFSRVGRMSPLIAEVSRSFPKVARGFHRDFILPQENIVLSLIDDGVEAGAFVDLDRAVFEHLLFGPIVTLSMSREMFATFDDLDTLYPVTELRDGHIKRMIAWLTDGLPHSE</sequence>
<protein>
    <submittedName>
        <fullName evidence="6">TetR/AcrR family transcriptional regulator</fullName>
    </submittedName>
</protein>
<dbReference type="InterPro" id="IPR009057">
    <property type="entry name" value="Homeodomain-like_sf"/>
</dbReference>
<evidence type="ECO:0000259" key="5">
    <source>
        <dbReference type="PROSITE" id="PS50977"/>
    </source>
</evidence>
<dbReference type="SUPFAM" id="SSF46689">
    <property type="entry name" value="Homeodomain-like"/>
    <property type="match status" value="1"/>
</dbReference>
<proteinExistence type="predicted"/>
<keyword evidence="2 4" id="KW-0238">DNA-binding</keyword>
<dbReference type="Pfam" id="PF00440">
    <property type="entry name" value="TetR_N"/>
    <property type="match status" value="1"/>
</dbReference>
<keyword evidence="7" id="KW-1185">Reference proteome</keyword>
<dbReference type="InterPro" id="IPR050109">
    <property type="entry name" value="HTH-type_TetR-like_transc_reg"/>
</dbReference>
<feature type="domain" description="HTH tetR-type" evidence="5">
    <location>
        <begin position="10"/>
        <end position="70"/>
    </location>
</feature>
<dbReference type="Gene3D" id="1.10.357.10">
    <property type="entry name" value="Tetracycline Repressor, domain 2"/>
    <property type="match status" value="1"/>
</dbReference>
<keyword evidence="1" id="KW-0805">Transcription regulation</keyword>
<evidence type="ECO:0000256" key="1">
    <source>
        <dbReference type="ARBA" id="ARBA00023015"/>
    </source>
</evidence>
<evidence type="ECO:0000256" key="3">
    <source>
        <dbReference type="ARBA" id="ARBA00023163"/>
    </source>
</evidence>
<dbReference type="PROSITE" id="PS50977">
    <property type="entry name" value="HTH_TETR_2"/>
    <property type="match status" value="1"/>
</dbReference>
<dbReference type="PANTHER" id="PTHR30055">
    <property type="entry name" value="HTH-TYPE TRANSCRIPTIONAL REGULATOR RUTR"/>
    <property type="match status" value="1"/>
</dbReference>
<dbReference type="InterPro" id="IPR036271">
    <property type="entry name" value="Tet_transcr_reg_TetR-rel_C_sf"/>
</dbReference>
<dbReference type="SUPFAM" id="SSF48498">
    <property type="entry name" value="Tetracyclin repressor-like, C-terminal domain"/>
    <property type="match status" value="1"/>
</dbReference>
<dbReference type="PROSITE" id="PS01081">
    <property type="entry name" value="HTH_TETR_1"/>
    <property type="match status" value="1"/>
</dbReference>
<evidence type="ECO:0000256" key="4">
    <source>
        <dbReference type="PROSITE-ProRule" id="PRU00335"/>
    </source>
</evidence>
<comment type="caution">
    <text evidence="6">The sequence shown here is derived from an EMBL/GenBank/DDBJ whole genome shotgun (WGS) entry which is preliminary data.</text>
</comment>
<dbReference type="EMBL" id="JAESJJ010000032">
    <property type="protein sequence ID" value="MBL3610695.1"/>
    <property type="molecule type" value="Genomic_DNA"/>
</dbReference>
<accession>A0ABS1RX68</accession>